<sequence>MTSPECKGDANGPSNEQTNMRHTPGIGDGSKVGLFAFTTDTLSSQISGNCQAQSPGYRLLPHGITTKAHVTWPC</sequence>
<evidence type="ECO:0000313" key="2">
    <source>
        <dbReference type="EMBL" id="VEL20055.1"/>
    </source>
</evidence>
<name>A0A3S5CGT7_9PLAT</name>
<feature type="compositionally biased region" description="Polar residues" evidence="1">
    <location>
        <begin position="12"/>
        <end position="21"/>
    </location>
</feature>
<protein>
    <submittedName>
        <fullName evidence="2">Uncharacterized protein</fullName>
    </submittedName>
</protein>
<accession>A0A3S5CGT7</accession>
<organism evidence="2 3">
    <name type="scientific">Protopolystoma xenopodis</name>
    <dbReference type="NCBI Taxonomy" id="117903"/>
    <lineage>
        <taxon>Eukaryota</taxon>
        <taxon>Metazoa</taxon>
        <taxon>Spiralia</taxon>
        <taxon>Lophotrochozoa</taxon>
        <taxon>Platyhelminthes</taxon>
        <taxon>Monogenea</taxon>
        <taxon>Polyopisthocotylea</taxon>
        <taxon>Polystomatidea</taxon>
        <taxon>Polystomatidae</taxon>
        <taxon>Protopolystoma</taxon>
    </lineage>
</organism>
<gene>
    <name evidence="2" type="ORF">PXEA_LOCUS13495</name>
</gene>
<comment type="caution">
    <text evidence="2">The sequence shown here is derived from an EMBL/GenBank/DDBJ whole genome shotgun (WGS) entry which is preliminary data.</text>
</comment>
<dbReference type="Proteomes" id="UP000784294">
    <property type="component" value="Unassembled WGS sequence"/>
</dbReference>
<feature type="region of interest" description="Disordered" evidence="1">
    <location>
        <begin position="1"/>
        <end position="29"/>
    </location>
</feature>
<keyword evidence="3" id="KW-1185">Reference proteome</keyword>
<evidence type="ECO:0000256" key="1">
    <source>
        <dbReference type="SAM" id="MobiDB-lite"/>
    </source>
</evidence>
<evidence type="ECO:0000313" key="3">
    <source>
        <dbReference type="Proteomes" id="UP000784294"/>
    </source>
</evidence>
<dbReference type="AlphaFoldDB" id="A0A3S5CGT7"/>
<proteinExistence type="predicted"/>
<dbReference type="EMBL" id="CAAALY010044487">
    <property type="protein sequence ID" value="VEL20055.1"/>
    <property type="molecule type" value="Genomic_DNA"/>
</dbReference>
<reference evidence="2" key="1">
    <citation type="submission" date="2018-11" db="EMBL/GenBank/DDBJ databases">
        <authorList>
            <consortium name="Pathogen Informatics"/>
        </authorList>
    </citation>
    <scope>NUCLEOTIDE SEQUENCE</scope>
</reference>